<dbReference type="InterPro" id="IPR025669">
    <property type="entry name" value="AAA_dom"/>
</dbReference>
<evidence type="ECO:0000259" key="2">
    <source>
        <dbReference type="Pfam" id="PF25000"/>
    </source>
</evidence>
<dbReference type="InterPro" id="IPR027417">
    <property type="entry name" value="P-loop_NTPase"/>
</dbReference>
<sequence length="1308" mass="145709">MGRGMSGTSRPAKIITFYSFKGGAGRTMAMANIAWIMASQGKSVLVVDWDLEAPGLHLYYAKYIPIADLSYGAGILDMFTAFADAANSDEALSEETLRGLHDVHTNFERYSVDVHHPFPQGGKLHYIGPGRMDGGYASRLHGFDWGTFQTSDDGREFLAALRDRMHGSDYDYILIDSRTGFSEGAGICTLALPDTVVIGLAMNRQAIEGAREIAERITSQHRAIDLHIVPMRVDISEKLRLDRTLADARAALDPFLGVTGEDALDAYWGEVQIPYRAYFAYGEELAVMVENPRQTHTVLAGYVKAAHRITDGTVNGFEPVPKQLVEEYRDWQFRFERPADRLTMTILNAPDDQMWADWITAQLAPAGVDVVQPQPDDKRLEDSLPDTDYVVALLTPRLPGTPAGRAIERLTVAPTGTAPRQKFVGLRVSTARLAPHYDLPDAASLAGLDELTAHRVLLSRFSLSDSADTRFVPGHGPRFPGRQPDVWSLPMRNARFIGRARQLREIQQGFGFSMADHTAPRVLYGMKGAGKRQVALEYAHRFASQYDLVWWVPATSPDGIQASLRELARAINAHSGGARSGDDLPALREELRLGRHCPRWLLVFDGADGHETVEPFLPGGGTGHVLITSLNSQWPAEYETQQVEQFTREESLLLLGKGISGADDSALDRLADRVGDLPLLLRAAVAGLSAYPERIDDYIQLLDSREADAREEVLPGYGSIDAVYQLAFDKLRRQSVAAARLLELCAFLSPDGVGMNVIQSPAMLRLLSQLDERLRDSLRLRRVMNRLVEQELAAVDHKTRKLKVHRVVQDLVRGWMTPEERERTRAEVLGVLASMVPMDLERHESRHQEDFAELDRHVLACGALDSADPEVHRWLVSQVYHRWFSGRWTAARELGELVLDRWRPALGPDDTMVLRMETQVSAACRLLGRYKAALELSSHAVRIQRERDSQDTYTLLAARGYAADLRATGRFQEAYDEDKRTYSGLVNAIGREHNGTLEASGNLAVSRFYMETIEAAVDQDRNTYVARRRLFGEDDHRPWMSYAALGTYFRELGELADSELYLTRAWQRLLELVGPDDYHYLRALASLGMTMVRKGEAQQGLKRLQDAYKGFENQWGVRHPRTMACELSIAIGLHAAGRTGDAAVRTREVFDRYVEVFGPKHPFTSICRSNLALYLLGVEDHDPALAHARTAASELGAVFGYEHRYTLVARMNLNNCMDALGLQSGTRAAEDNGIHESCAQPFAWGDAHPVTLTALANLVASRPDDSAALRARLQHKVPECFTEGHRLGAALLAEPYHRVGADLEVQDV</sequence>
<evidence type="ECO:0000313" key="3">
    <source>
        <dbReference type="EMBL" id="KUO20222.1"/>
    </source>
</evidence>
<proteinExistence type="predicted"/>
<dbReference type="Gene3D" id="1.25.40.10">
    <property type="entry name" value="Tetratricopeptide repeat domain"/>
    <property type="match status" value="2"/>
</dbReference>
<comment type="caution">
    <text evidence="3">The sequence shown here is derived from an EMBL/GenBank/DDBJ whole genome shotgun (WGS) entry which is preliminary data.</text>
</comment>
<dbReference type="SUPFAM" id="SSF52540">
    <property type="entry name" value="P-loop containing nucleoside triphosphate hydrolases"/>
    <property type="match status" value="2"/>
</dbReference>
<dbReference type="InterPro" id="IPR056681">
    <property type="entry name" value="DUF7779"/>
</dbReference>
<evidence type="ECO:0000313" key="4">
    <source>
        <dbReference type="Proteomes" id="UP000053260"/>
    </source>
</evidence>
<keyword evidence="4" id="KW-1185">Reference proteome</keyword>
<feature type="domain" description="AAA" evidence="1">
    <location>
        <begin position="12"/>
        <end position="51"/>
    </location>
</feature>
<dbReference type="Gene3D" id="3.40.50.300">
    <property type="entry name" value="P-loop containing nucleotide triphosphate hydrolases"/>
    <property type="match status" value="2"/>
</dbReference>
<organism evidence="3 4">
    <name type="scientific">Streptomyces dysideae</name>
    <dbReference type="NCBI Taxonomy" id="909626"/>
    <lineage>
        <taxon>Bacteria</taxon>
        <taxon>Bacillati</taxon>
        <taxon>Actinomycetota</taxon>
        <taxon>Actinomycetes</taxon>
        <taxon>Kitasatosporales</taxon>
        <taxon>Streptomycetaceae</taxon>
        <taxon>Streptomyces</taxon>
    </lineage>
</organism>
<dbReference type="InterPro" id="IPR011990">
    <property type="entry name" value="TPR-like_helical_dom_sf"/>
</dbReference>
<dbReference type="Pfam" id="PF13614">
    <property type="entry name" value="AAA_31"/>
    <property type="match status" value="1"/>
</dbReference>
<dbReference type="NCBIfam" id="NF047398">
    <property type="entry name" value="AAA_KGGVGR"/>
    <property type="match status" value="1"/>
</dbReference>
<accession>A0A117S0V7</accession>
<dbReference type="PANTHER" id="PTHR46082:SF11">
    <property type="entry name" value="AAA+ ATPASE DOMAIN-CONTAINING PROTEIN-RELATED"/>
    <property type="match status" value="1"/>
</dbReference>
<dbReference type="InterPro" id="IPR053137">
    <property type="entry name" value="NLR-like"/>
</dbReference>
<evidence type="ECO:0000259" key="1">
    <source>
        <dbReference type="Pfam" id="PF13614"/>
    </source>
</evidence>
<dbReference type="Pfam" id="PF25000">
    <property type="entry name" value="DUF7779"/>
    <property type="match status" value="1"/>
</dbReference>
<dbReference type="Pfam" id="PF13424">
    <property type="entry name" value="TPR_12"/>
    <property type="match status" value="1"/>
</dbReference>
<dbReference type="EMBL" id="LMXB01000041">
    <property type="protein sequence ID" value="KUO20222.1"/>
    <property type="molecule type" value="Genomic_DNA"/>
</dbReference>
<dbReference type="STRING" id="909626.AQJ91_15710"/>
<reference evidence="3 4" key="1">
    <citation type="submission" date="2015-10" db="EMBL/GenBank/DDBJ databases">
        <title>Draft genome sequence of Streptomyces sp. RV15, isolated from a marine sponge.</title>
        <authorList>
            <person name="Ruckert C."/>
            <person name="Abdelmohsen U.R."/>
            <person name="Winkler A."/>
            <person name="Hentschel U."/>
            <person name="Kalinowski J."/>
            <person name="Kampfer P."/>
            <person name="Glaeser S."/>
        </authorList>
    </citation>
    <scope>NUCLEOTIDE SEQUENCE [LARGE SCALE GENOMIC DNA]</scope>
    <source>
        <strain evidence="3 4">RV15</strain>
    </source>
</reference>
<feature type="domain" description="DUF7779" evidence="2">
    <location>
        <begin position="733"/>
        <end position="820"/>
    </location>
</feature>
<dbReference type="PANTHER" id="PTHR46082">
    <property type="entry name" value="ATP/GTP-BINDING PROTEIN-RELATED"/>
    <property type="match status" value="1"/>
</dbReference>
<dbReference type="NCBIfam" id="NF040586">
    <property type="entry name" value="FxSxx_TPR"/>
    <property type="match status" value="1"/>
</dbReference>
<name>A0A117S0V7_9ACTN</name>
<dbReference type="Proteomes" id="UP000053260">
    <property type="component" value="Unassembled WGS sequence"/>
</dbReference>
<gene>
    <name evidence="3" type="ORF">AQJ91_15710</name>
</gene>
<dbReference type="SUPFAM" id="SSF48452">
    <property type="entry name" value="TPR-like"/>
    <property type="match status" value="2"/>
</dbReference>
<protein>
    <submittedName>
        <fullName evidence="3">Uncharacterized protein</fullName>
    </submittedName>
</protein>